<protein>
    <submittedName>
        <fullName evidence="1">Uncharacterized protein</fullName>
    </submittedName>
</protein>
<reference evidence="1 2" key="1">
    <citation type="submission" date="2011-10" db="EMBL/GenBank/DDBJ databases">
        <title>Genome sequence of Gluconobacter morbifer G707, isolated from Drosophila gut.</title>
        <authorList>
            <person name="Lee W.-J."/>
            <person name="Kim E.-K."/>
        </authorList>
    </citation>
    <scope>NUCLEOTIDE SEQUENCE [LARGE SCALE GENOMIC DNA]</scope>
    <source>
        <strain evidence="1 2">G707</strain>
    </source>
</reference>
<keyword evidence="2" id="KW-1185">Reference proteome</keyword>
<name>G6XGS9_9PROT</name>
<sequence>MLHMTHPEGHFCRLQSLFPVQFIVQSSLRAAIFRHSRRVSCPTSP</sequence>
<comment type="caution">
    <text evidence="1">The sequence shown here is derived from an EMBL/GenBank/DDBJ whole genome shotgun (WGS) entry which is preliminary data.</text>
</comment>
<accession>G6XGS9</accession>
<gene>
    <name evidence="1" type="ORF">GMO_06940</name>
</gene>
<evidence type="ECO:0000313" key="1">
    <source>
        <dbReference type="EMBL" id="EHH69387.1"/>
    </source>
</evidence>
<dbReference type="AlphaFoldDB" id="G6XGS9"/>
<evidence type="ECO:0000313" key="2">
    <source>
        <dbReference type="Proteomes" id="UP000004949"/>
    </source>
</evidence>
<proteinExistence type="predicted"/>
<organism evidence="1 2">
    <name type="scientific">Gluconobacter morbifer G707</name>
    <dbReference type="NCBI Taxonomy" id="1088869"/>
    <lineage>
        <taxon>Bacteria</taxon>
        <taxon>Pseudomonadati</taxon>
        <taxon>Pseudomonadota</taxon>
        <taxon>Alphaproteobacteria</taxon>
        <taxon>Acetobacterales</taxon>
        <taxon>Acetobacteraceae</taxon>
        <taxon>Gluconobacter</taxon>
    </lineage>
</organism>
<dbReference type="Proteomes" id="UP000004949">
    <property type="component" value="Unassembled WGS sequence"/>
</dbReference>
<dbReference type="EMBL" id="AGQV01000001">
    <property type="protein sequence ID" value="EHH69387.1"/>
    <property type="molecule type" value="Genomic_DNA"/>
</dbReference>